<keyword evidence="2" id="KW-1185">Reference proteome</keyword>
<evidence type="ECO:0000313" key="2">
    <source>
        <dbReference type="Proteomes" id="UP000192796"/>
    </source>
</evidence>
<dbReference type="AlphaFoldDB" id="A0A1V9G4H7"/>
<protein>
    <submittedName>
        <fullName evidence="1">Uncharacterized protein</fullName>
    </submittedName>
</protein>
<organism evidence="1 2">
    <name type="scientific">Niastella vici</name>
    <dbReference type="NCBI Taxonomy" id="1703345"/>
    <lineage>
        <taxon>Bacteria</taxon>
        <taxon>Pseudomonadati</taxon>
        <taxon>Bacteroidota</taxon>
        <taxon>Chitinophagia</taxon>
        <taxon>Chitinophagales</taxon>
        <taxon>Chitinophagaceae</taxon>
        <taxon>Niastella</taxon>
    </lineage>
</organism>
<dbReference type="Proteomes" id="UP000192796">
    <property type="component" value="Unassembled WGS sequence"/>
</dbReference>
<proteinExistence type="predicted"/>
<dbReference type="EMBL" id="LVYD01000024">
    <property type="protein sequence ID" value="OQP65549.1"/>
    <property type="molecule type" value="Genomic_DNA"/>
</dbReference>
<name>A0A1V9G4H7_9BACT</name>
<reference evidence="1 2" key="1">
    <citation type="submission" date="2016-03" db="EMBL/GenBank/DDBJ databases">
        <title>Niastella vici sp. nov., isolated from farmland soil.</title>
        <authorList>
            <person name="Chen L."/>
            <person name="Wang D."/>
            <person name="Yang S."/>
            <person name="Wang G."/>
        </authorList>
    </citation>
    <scope>NUCLEOTIDE SEQUENCE [LARGE SCALE GENOMIC DNA]</scope>
    <source>
        <strain evidence="1 2">DJ57</strain>
    </source>
</reference>
<gene>
    <name evidence="1" type="ORF">A3860_17960</name>
</gene>
<sequence length="114" mass="13382">MRNESHQGLQVFFKTLQINKTNAIKNTTAIDDTELIPIIAMTFYNQYNDHDKDIFYEECVHYIIKNGKKSSLMATLLNVFVFRMKFPTQRSATTFIIPCLNLMMDKSYNKQNVM</sequence>
<accession>A0A1V9G4H7</accession>
<comment type="caution">
    <text evidence="1">The sequence shown here is derived from an EMBL/GenBank/DDBJ whole genome shotgun (WGS) entry which is preliminary data.</text>
</comment>
<evidence type="ECO:0000313" key="1">
    <source>
        <dbReference type="EMBL" id="OQP65549.1"/>
    </source>
</evidence>